<accession>M1DAQ8</accession>
<sequence>MVSLCGNFRARDCLTVVVGSSKNMEMGSFGQLVRFSSSLELETPHRSHERLSKAVGFRRKRRGVFGGYFGWLFGGVGSEKKGKMGGGLCDISGEGGGDLVVEERGGSGEYDRKIS</sequence>
<protein>
    <submittedName>
        <fullName evidence="1">Uncharacterized protein</fullName>
    </submittedName>
</protein>
<dbReference type="PaxDb" id="4113-PGSC0003DMT400085985"/>
<dbReference type="InParanoid" id="M1DAQ8"/>
<dbReference type="AlphaFoldDB" id="M1DAQ8"/>
<name>M1DAQ8_SOLTU</name>
<evidence type="ECO:0000313" key="1">
    <source>
        <dbReference type="EnsemblPlants" id="PGSC0003DMT400085985"/>
    </source>
</evidence>
<dbReference type="EnsemblPlants" id="PGSC0003DMT400085985">
    <property type="protein sequence ID" value="PGSC0003DMT400085985"/>
    <property type="gene ID" value="PGSC0003DMG400035556"/>
</dbReference>
<organism evidence="1 2">
    <name type="scientific">Solanum tuberosum</name>
    <name type="common">Potato</name>
    <dbReference type="NCBI Taxonomy" id="4113"/>
    <lineage>
        <taxon>Eukaryota</taxon>
        <taxon>Viridiplantae</taxon>
        <taxon>Streptophyta</taxon>
        <taxon>Embryophyta</taxon>
        <taxon>Tracheophyta</taxon>
        <taxon>Spermatophyta</taxon>
        <taxon>Magnoliopsida</taxon>
        <taxon>eudicotyledons</taxon>
        <taxon>Gunneridae</taxon>
        <taxon>Pentapetalae</taxon>
        <taxon>asterids</taxon>
        <taxon>lamiids</taxon>
        <taxon>Solanales</taxon>
        <taxon>Solanaceae</taxon>
        <taxon>Solanoideae</taxon>
        <taxon>Solaneae</taxon>
        <taxon>Solanum</taxon>
    </lineage>
</organism>
<dbReference type="Proteomes" id="UP000011115">
    <property type="component" value="Unassembled WGS sequence"/>
</dbReference>
<proteinExistence type="predicted"/>
<evidence type="ECO:0000313" key="2">
    <source>
        <dbReference type="Proteomes" id="UP000011115"/>
    </source>
</evidence>
<reference evidence="1" key="2">
    <citation type="submission" date="2015-06" db="UniProtKB">
        <authorList>
            <consortium name="EnsemblPlants"/>
        </authorList>
    </citation>
    <scope>IDENTIFICATION</scope>
    <source>
        <strain evidence="1">DM1-3 516 R44</strain>
    </source>
</reference>
<keyword evidence="2" id="KW-1185">Reference proteome</keyword>
<dbReference type="HOGENOM" id="CLU_2113224_0_0_1"/>
<dbReference type="Gramene" id="PGSC0003DMT400085985">
    <property type="protein sequence ID" value="PGSC0003DMT400085985"/>
    <property type="gene ID" value="PGSC0003DMG400035556"/>
</dbReference>
<reference evidence="2" key="1">
    <citation type="journal article" date="2011" name="Nature">
        <title>Genome sequence and analysis of the tuber crop potato.</title>
        <authorList>
            <consortium name="The Potato Genome Sequencing Consortium"/>
        </authorList>
    </citation>
    <scope>NUCLEOTIDE SEQUENCE [LARGE SCALE GENOMIC DNA]</scope>
    <source>
        <strain evidence="2">cv. DM1-3 516 R44</strain>
    </source>
</reference>